<keyword evidence="2" id="KW-1185">Reference proteome</keyword>
<organism evidence="1 2">
    <name type="scientific">Chloebia gouldiae</name>
    <name type="common">Gouldian finch</name>
    <name type="synonym">Erythrura gouldiae</name>
    <dbReference type="NCBI Taxonomy" id="44316"/>
    <lineage>
        <taxon>Eukaryota</taxon>
        <taxon>Metazoa</taxon>
        <taxon>Chordata</taxon>
        <taxon>Craniata</taxon>
        <taxon>Vertebrata</taxon>
        <taxon>Euteleostomi</taxon>
        <taxon>Archelosauria</taxon>
        <taxon>Archosauria</taxon>
        <taxon>Dinosauria</taxon>
        <taxon>Saurischia</taxon>
        <taxon>Theropoda</taxon>
        <taxon>Coelurosauria</taxon>
        <taxon>Aves</taxon>
        <taxon>Neognathae</taxon>
        <taxon>Neoaves</taxon>
        <taxon>Telluraves</taxon>
        <taxon>Australaves</taxon>
        <taxon>Passeriformes</taxon>
        <taxon>Passeroidea</taxon>
        <taxon>Passeridae</taxon>
        <taxon>Chloebia</taxon>
    </lineage>
</organism>
<proteinExistence type="predicted"/>
<name>A0A3L8SBE0_CHLGU</name>
<dbReference type="Proteomes" id="UP000276834">
    <property type="component" value="Unassembled WGS sequence"/>
</dbReference>
<sequence>MPRKRGEPETLLVWISSKALELGCHGPGKKLCPTTLEAQERGQVRILSQHNPGALEQCSSQEFSGHSSSKLLGAANYLLPVFPAT</sequence>
<evidence type="ECO:0000313" key="2">
    <source>
        <dbReference type="Proteomes" id="UP000276834"/>
    </source>
</evidence>
<dbReference type="AlphaFoldDB" id="A0A3L8SBE0"/>
<comment type="caution">
    <text evidence="1">The sequence shown here is derived from an EMBL/GenBank/DDBJ whole genome shotgun (WGS) entry which is preliminary data.</text>
</comment>
<accession>A0A3L8SBE0</accession>
<gene>
    <name evidence="1" type="ORF">DV515_00009974</name>
</gene>
<evidence type="ECO:0000313" key="1">
    <source>
        <dbReference type="EMBL" id="RLV99393.1"/>
    </source>
</evidence>
<reference evidence="1 2" key="1">
    <citation type="journal article" date="2018" name="Proc. R. Soc. B">
        <title>A non-coding region near Follistatin controls head colour polymorphism in the Gouldian finch.</title>
        <authorList>
            <person name="Toomey M.B."/>
            <person name="Marques C.I."/>
            <person name="Andrade P."/>
            <person name="Araujo P.M."/>
            <person name="Sabatino S."/>
            <person name="Gazda M.A."/>
            <person name="Afonso S."/>
            <person name="Lopes R.J."/>
            <person name="Corbo J.C."/>
            <person name="Carneiro M."/>
        </authorList>
    </citation>
    <scope>NUCLEOTIDE SEQUENCE [LARGE SCALE GENOMIC DNA]</scope>
    <source>
        <strain evidence="1">Red01</strain>
        <tissue evidence="1">Muscle</tissue>
    </source>
</reference>
<protein>
    <submittedName>
        <fullName evidence="1">Uncharacterized protein</fullName>
    </submittedName>
</protein>
<dbReference type="EMBL" id="QUSF01000033">
    <property type="protein sequence ID" value="RLV99393.1"/>
    <property type="molecule type" value="Genomic_DNA"/>
</dbReference>